<keyword evidence="7" id="KW-1185">Reference proteome</keyword>
<gene>
    <name evidence="6" type="ORF">HXX76_000732</name>
</gene>
<dbReference type="Gene3D" id="3.20.20.140">
    <property type="entry name" value="Metal-dependent hydrolases"/>
    <property type="match status" value="1"/>
</dbReference>
<dbReference type="InterPro" id="IPR001130">
    <property type="entry name" value="TatD-like"/>
</dbReference>
<evidence type="ECO:0008006" key="8">
    <source>
        <dbReference type="Google" id="ProtNLM"/>
    </source>
</evidence>
<feature type="compositionally biased region" description="Basic residues" evidence="5">
    <location>
        <begin position="413"/>
        <end position="422"/>
    </location>
</feature>
<name>A0A836B2W8_CHLIN</name>
<feature type="compositionally biased region" description="Acidic residues" evidence="5">
    <location>
        <begin position="506"/>
        <end position="523"/>
    </location>
</feature>
<feature type="compositionally biased region" description="Acidic residues" evidence="5">
    <location>
        <begin position="456"/>
        <end position="470"/>
    </location>
</feature>
<protein>
    <recommendedName>
        <fullName evidence="8">TatD related DNase</fullName>
    </recommendedName>
</protein>
<dbReference type="Proteomes" id="UP000650467">
    <property type="component" value="Unassembled WGS sequence"/>
</dbReference>
<keyword evidence="2" id="KW-0540">Nuclease</keyword>
<dbReference type="PANTHER" id="PTHR10060:SF15">
    <property type="entry name" value="DEOXYRIBONUCLEASE TATDN1"/>
    <property type="match status" value="1"/>
</dbReference>
<feature type="region of interest" description="Disordered" evidence="5">
    <location>
        <begin position="397"/>
        <end position="580"/>
    </location>
</feature>
<organism evidence="6 7">
    <name type="scientific">Chlamydomonas incerta</name>
    <dbReference type="NCBI Taxonomy" id="51695"/>
    <lineage>
        <taxon>Eukaryota</taxon>
        <taxon>Viridiplantae</taxon>
        <taxon>Chlorophyta</taxon>
        <taxon>core chlorophytes</taxon>
        <taxon>Chlorophyceae</taxon>
        <taxon>CS clade</taxon>
        <taxon>Chlamydomonadales</taxon>
        <taxon>Chlamydomonadaceae</taxon>
        <taxon>Chlamydomonas</taxon>
    </lineage>
</organism>
<dbReference type="AlphaFoldDB" id="A0A836B2W8"/>
<dbReference type="OrthoDB" id="6079689at2759"/>
<dbReference type="Pfam" id="PF01026">
    <property type="entry name" value="TatD_DNase"/>
    <property type="match status" value="1"/>
</dbReference>
<feature type="region of interest" description="Disordered" evidence="5">
    <location>
        <begin position="1"/>
        <end position="57"/>
    </location>
</feature>
<proteinExistence type="inferred from homology"/>
<dbReference type="GO" id="GO:0005829">
    <property type="term" value="C:cytosol"/>
    <property type="evidence" value="ECO:0007669"/>
    <property type="project" value="TreeGrafter"/>
</dbReference>
<dbReference type="EMBL" id="JAEHOC010000001">
    <property type="protein sequence ID" value="KAG2446135.1"/>
    <property type="molecule type" value="Genomic_DNA"/>
</dbReference>
<feature type="compositionally biased region" description="Basic residues" evidence="5">
    <location>
        <begin position="771"/>
        <end position="782"/>
    </location>
</feature>
<feature type="compositionally biased region" description="Basic residues" evidence="5">
    <location>
        <begin position="476"/>
        <end position="487"/>
    </location>
</feature>
<accession>A0A836B2W8</accession>
<dbReference type="SUPFAM" id="SSF51556">
    <property type="entry name" value="Metallo-dependent hydrolases"/>
    <property type="match status" value="1"/>
</dbReference>
<keyword evidence="3" id="KW-0479">Metal-binding</keyword>
<feature type="compositionally biased region" description="Acidic residues" evidence="5">
    <location>
        <begin position="541"/>
        <end position="554"/>
    </location>
</feature>
<dbReference type="PANTHER" id="PTHR10060">
    <property type="entry name" value="TATD FAMILY DEOXYRIBONUCLEASE"/>
    <property type="match status" value="1"/>
</dbReference>
<feature type="compositionally biased region" description="Low complexity" evidence="5">
    <location>
        <begin position="446"/>
        <end position="455"/>
    </location>
</feature>
<evidence type="ECO:0000256" key="5">
    <source>
        <dbReference type="SAM" id="MobiDB-lite"/>
    </source>
</evidence>
<feature type="compositionally biased region" description="Low complexity" evidence="5">
    <location>
        <begin position="555"/>
        <end position="579"/>
    </location>
</feature>
<dbReference type="InterPro" id="IPR050891">
    <property type="entry name" value="TatD-type_Hydrolase"/>
</dbReference>
<evidence type="ECO:0000256" key="2">
    <source>
        <dbReference type="ARBA" id="ARBA00022722"/>
    </source>
</evidence>
<evidence type="ECO:0000256" key="3">
    <source>
        <dbReference type="ARBA" id="ARBA00022723"/>
    </source>
</evidence>
<evidence type="ECO:0000313" key="7">
    <source>
        <dbReference type="Proteomes" id="UP000650467"/>
    </source>
</evidence>
<evidence type="ECO:0000256" key="1">
    <source>
        <dbReference type="ARBA" id="ARBA00009275"/>
    </source>
</evidence>
<evidence type="ECO:0000256" key="4">
    <source>
        <dbReference type="ARBA" id="ARBA00022801"/>
    </source>
</evidence>
<dbReference type="InterPro" id="IPR032466">
    <property type="entry name" value="Metal_Hydrolase"/>
</dbReference>
<feature type="region of interest" description="Disordered" evidence="5">
    <location>
        <begin position="754"/>
        <end position="788"/>
    </location>
</feature>
<dbReference type="GO" id="GO:0008310">
    <property type="term" value="F:single-stranded DNA 3'-5' DNA exonuclease activity"/>
    <property type="evidence" value="ECO:0007669"/>
    <property type="project" value="TreeGrafter"/>
</dbReference>
<keyword evidence="4" id="KW-0378">Hydrolase</keyword>
<sequence length="823" mass="84438">MGGFGAPDRGGSRESKNSSLRANKKNAAKALKDGDKPKVQRPSVSENAPAALAPEPDATTASLVDAGAQLASRQFDRDQQKVLQRAGSCGVGPILTYTTDDSKLEALVRAAKENAGAVYCMLGVHSDNIKRANDRLAPARLESLKDLALEGCCVAVMAGLAFRDVGIRYAQERALSEQMELAASVALPLVLYEVRAAEALVERIAEFRASGAGEGRAAATPIAIYNFSGSGEELRTYLALGCHIVLTGRVCDQTEKGERLRELAATIPADRLMLASDSPFATPQNIDDVFMREGRNEPSNLPYVLSALAAALEVPEAQLAATTRRNALTFFGIREAAEAAAEAAAAEAEAAAAGVAAAGADAAGPSSSAAAAAAPVAAAAPPTGGARAQAGKGGKAAAAAAAEEEEREVKAGKGGRRGKKGGRGAADSEEEEEEPVARGGARRRGGAAAAAATPAEDAEEEQDDNDEEEASLALTKQRRNKAKKGKGKAGAAKAANAFAQLRLQEDGVEGEGEGEDGGEDEQAEQASGERGGQGESGSEGAEGEEGDEDEEEGLGDAAESRGASGAGASTSSPAAAAAARARRPAPRNFVAEYEAAAAAKGPATGPRVSYSCRGCRSVLFTEADTLHHQDEERAVFAVAKPRNRKPRGKKGGDDGGDGMCSMHFLSRPLPWMQSCMQSEGGHLGEGRLDCPTCAAKLGKWAAGPGSEGGGVACSCGVLVPAPAFAVLRARLDILDSQLDIASAVQSSLKAYEEEEAAGSASSSSDDDGAGGKKKRQKQKRNKTANFSSFRNKNFGVKLKDQKAIAETVAGGMGAVEEEGEASS</sequence>
<dbReference type="GO" id="GO:0046872">
    <property type="term" value="F:metal ion binding"/>
    <property type="evidence" value="ECO:0007669"/>
    <property type="project" value="UniProtKB-KW"/>
</dbReference>
<comment type="caution">
    <text evidence="6">The sequence shown here is derived from an EMBL/GenBank/DDBJ whole genome shotgun (WGS) entry which is preliminary data.</text>
</comment>
<comment type="similarity">
    <text evidence="1">Belongs to the metallo-dependent hydrolases superfamily. TatD-type hydrolase family.</text>
</comment>
<reference evidence="6" key="1">
    <citation type="journal article" date="2020" name="bioRxiv">
        <title>Comparative genomics of Chlamydomonas.</title>
        <authorList>
            <person name="Craig R.J."/>
            <person name="Hasan A.R."/>
            <person name="Ness R.W."/>
            <person name="Keightley P.D."/>
        </authorList>
    </citation>
    <scope>NUCLEOTIDE SEQUENCE</scope>
    <source>
        <strain evidence="6">SAG 7.73</strain>
    </source>
</reference>
<evidence type="ECO:0000313" key="6">
    <source>
        <dbReference type="EMBL" id="KAG2446135.1"/>
    </source>
</evidence>